<dbReference type="NCBIfam" id="NF005687">
    <property type="entry name" value="PRK07487.1"/>
    <property type="match status" value="1"/>
</dbReference>
<comment type="caution">
    <text evidence="3">The sequence shown here is derived from an EMBL/GenBank/DDBJ whole genome shotgun (WGS) entry which is preliminary data.</text>
</comment>
<dbReference type="InterPro" id="IPR023631">
    <property type="entry name" value="Amidase_dom"/>
</dbReference>
<dbReference type="GO" id="GO:0016787">
    <property type="term" value="F:hydrolase activity"/>
    <property type="evidence" value="ECO:0007669"/>
    <property type="project" value="UniProtKB-KW"/>
</dbReference>
<feature type="domain" description="Amidase" evidence="2">
    <location>
        <begin position="27"/>
        <end position="450"/>
    </location>
</feature>
<dbReference type="Pfam" id="PF01425">
    <property type="entry name" value="Amidase"/>
    <property type="match status" value="1"/>
</dbReference>
<gene>
    <name evidence="3" type="ORF">E1181_18405</name>
</gene>
<evidence type="ECO:0000256" key="1">
    <source>
        <dbReference type="ARBA" id="ARBA00009199"/>
    </source>
</evidence>
<keyword evidence="4" id="KW-1185">Reference proteome</keyword>
<dbReference type="Proteomes" id="UP000295674">
    <property type="component" value="Unassembled WGS sequence"/>
</dbReference>
<protein>
    <submittedName>
        <fullName evidence="3">Indole acetimide hydrolase</fullName>
    </submittedName>
</protein>
<proteinExistence type="inferred from homology"/>
<dbReference type="EMBL" id="SMKS01000032">
    <property type="protein sequence ID" value="TDD04229.1"/>
    <property type="molecule type" value="Genomic_DNA"/>
</dbReference>
<sequence length="469" mass="49416">MGDEELWRWTATEIAAAVADRQVSASEVVEALLERIEAVNPQVNAVAEVFADTARAEAAELDARRAGGAETGPLAGVPFTVKDNTDVAGRATTHGLARFRDFVRTADAPPVARLRRAGAIPIGHSNLPTMTLRGMHTVSELHGHTINPWDPAKTPGGTSGGDAVAVATGMAPVALGNDSGGSLRNPATFGGVCGLKPSTGRYPSDHRFGPDDPSLSSQLFPVDGPMARTVGELRVAHRALVGTEARDPRAVPVPAEGPAPQRPVEVGVVVDPTGGGVDAEVRAGILAAADALAEAGHEVVEVEVPRLQEALDAYGKMVMTEFAPGWPTIRDLIGPDAARYMELSMMEGAPVELPEYVALTGVRLGIRRSWAELLERFPLLLGPVSTRLSFEPEEESRGLEEFRAYSRSMALCTASSFVGVPAVAVPAGTASGFPRGVQVIGPMYREDLCLDAAELIQNAFEPNTPIEPR</sequence>
<dbReference type="SUPFAM" id="SSF75304">
    <property type="entry name" value="Amidase signature (AS) enzymes"/>
    <property type="match status" value="1"/>
</dbReference>
<keyword evidence="3" id="KW-0378">Hydrolase</keyword>
<dbReference type="AlphaFoldDB" id="A0A4R4VF73"/>
<dbReference type="InterPro" id="IPR036928">
    <property type="entry name" value="AS_sf"/>
</dbReference>
<name>A0A4R4VF73_9PSEU</name>
<evidence type="ECO:0000313" key="3">
    <source>
        <dbReference type="EMBL" id="TDD04229.1"/>
    </source>
</evidence>
<dbReference type="OrthoDB" id="182039at2"/>
<organism evidence="3 4">
    <name type="scientific">Saccharopolyspora terrae</name>
    <dbReference type="NCBI Taxonomy" id="2530384"/>
    <lineage>
        <taxon>Bacteria</taxon>
        <taxon>Bacillati</taxon>
        <taxon>Actinomycetota</taxon>
        <taxon>Actinomycetes</taxon>
        <taxon>Pseudonocardiales</taxon>
        <taxon>Pseudonocardiaceae</taxon>
        <taxon>Saccharopolyspora</taxon>
    </lineage>
</organism>
<dbReference type="Gene3D" id="3.90.1300.10">
    <property type="entry name" value="Amidase signature (AS) domain"/>
    <property type="match status" value="1"/>
</dbReference>
<evidence type="ECO:0000313" key="4">
    <source>
        <dbReference type="Proteomes" id="UP000295674"/>
    </source>
</evidence>
<reference evidence="3 4" key="1">
    <citation type="submission" date="2019-03" db="EMBL/GenBank/DDBJ databases">
        <title>Draft genome sequences of novel Actinobacteria.</title>
        <authorList>
            <person name="Sahin N."/>
            <person name="Ay H."/>
            <person name="Saygin H."/>
        </authorList>
    </citation>
    <scope>NUCLEOTIDE SEQUENCE [LARGE SCALE GENOMIC DNA]</scope>
    <source>
        <strain evidence="3 4">16K309</strain>
    </source>
</reference>
<comment type="similarity">
    <text evidence="1">Belongs to the amidase family.</text>
</comment>
<evidence type="ECO:0000259" key="2">
    <source>
        <dbReference type="Pfam" id="PF01425"/>
    </source>
</evidence>
<accession>A0A4R4VF73</accession>
<dbReference type="InterPro" id="IPR000120">
    <property type="entry name" value="Amidase"/>
</dbReference>
<dbReference type="RefSeq" id="WP_132676422.1">
    <property type="nucleotide sequence ID" value="NZ_SMKS01000032.1"/>
</dbReference>
<dbReference type="PANTHER" id="PTHR11895">
    <property type="entry name" value="TRANSAMIDASE"/>
    <property type="match status" value="1"/>
</dbReference>
<dbReference type="PANTHER" id="PTHR11895:SF7">
    <property type="entry name" value="GLUTAMYL-TRNA(GLN) AMIDOTRANSFERASE SUBUNIT A, MITOCHONDRIAL"/>
    <property type="match status" value="1"/>
</dbReference>